<dbReference type="SUPFAM" id="SSF46565">
    <property type="entry name" value="Chaperone J-domain"/>
    <property type="match status" value="1"/>
</dbReference>
<keyword evidence="3" id="KW-0256">Endoplasmic reticulum</keyword>
<evidence type="ECO:0000256" key="4">
    <source>
        <dbReference type="SAM" id="MobiDB-lite"/>
    </source>
</evidence>
<reference evidence="8" key="1">
    <citation type="submission" date="2016-03" db="EMBL/GenBank/DDBJ databases">
        <authorList>
            <person name="Devillers Hugo."/>
        </authorList>
    </citation>
    <scope>NUCLEOTIDE SEQUENCE [LARGE SCALE GENOMIC DNA]</scope>
</reference>
<dbReference type="GO" id="GO:0051787">
    <property type="term" value="F:misfolded protein binding"/>
    <property type="evidence" value="ECO:0007669"/>
    <property type="project" value="TreeGrafter"/>
</dbReference>
<dbReference type="Pfam" id="PF00226">
    <property type="entry name" value="DnaJ"/>
    <property type="match status" value="1"/>
</dbReference>
<dbReference type="SMART" id="SM00271">
    <property type="entry name" value="DnaJ"/>
    <property type="match status" value="1"/>
</dbReference>
<dbReference type="Proteomes" id="UP000189911">
    <property type="component" value="Chromosome F"/>
</dbReference>
<keyword evidence="8" id="KW-1185">Reference proteome</keyword>
<evidence type="ECO:0000256" key="1">
    <source>
        <dbReference type="ARBA" id="ARBA00004240"/>
    </source>
</evidence>
<dbReference type="PROSITE" id="PS50076">
    <property type="entry name" value="DNAJ_2"/>
    <property type="match status" value="1"/>
</dbReference>
<dbReference type="AlphaFoldDB" id="A0A1G4K899"/>
<feature type="compositionally biased region" description="Low complexity" evidence="4">
    <location>
        <begin position="575"/>
        <end position="588"/>
    </location>
</feature>
<gene>
    <name evidence="7" type="ORF">LANO_0F05974G</name>
</gene>
<dbReference type="InterPro" id="IPR001623">
    <property type="entry name" value="DnaJ_domain"/>
</dbReference>
<evidence type="ECO:0000256" key="2">
    <source>
        <dbReference type="ARBA" id="ARBA00022729"/>
    </source>
</evidence>
<dbReference type="CDD" id="cd06257">
    <property type="entry name" value="DnaJ"/>
    <property type="match status" value="1"/>
</dbReference>
<dbReference type="InterPro" id="IPR036869">
    <property type="entry name" value="J_dom_sf"/>
</dbReference>
<comment type="subcellular location">
    <subcellularLocation>
        <location evidence="1">Endoplasmic reticulum</location>
    </subcellularLocation>
</comment>
<feature type="chain" id="PRO_5009236400" evidence="5">
    <location>
        <begin position="18"/>
        <end position="609"/>
    </location>
</feature>
<dbReference type="GO" id="GO:0034975">
    <property type="term" value="P:protein folding in endoplasmic reticulum"/>
    <property type="evidence" value="ECO:0007669"/>
    <property type="project" value="TreeGrafter"/>
</dbReference>
<feature type="signal peptide" evidence="5">
    <location>
        <begin position="1"/>
        <end position="17"/>
    </location>
</feature>
<dbReference type="InterPro" id="IPR051727">
    <property type="entry name" value="DnaJ_C3_Co-chaperones"/>
</dbReference>
<dbReference type="OrthoDB" id="1726119at2759"/>
<dbReference type="GO" id="GO:0051087">
    <property type="term" value="F:protein-folding chaperone binding"/>
    <property type="evidence" value="ECO:0007669"/>
    <property type="project" value="TreeGrafter"/>
</dbReference>
<feature type="region of interest" description="Disordered" evidence="4">
    <location>
        <begin position="558"/>
        <end position="599"/>
    </location>
</feature>
<proteinExistence type="predicted"/>
<evidence type="ECO:0000256" key="5">
    <source>
        <dbReference type="SAM" id="SignalP"/>
    </source>
</evidence>
<feature type="region of interest" description="Disordered" evidence="4">
    <location>
        <begin position="465"/>
        <end position="501"/>
    </location>
</feature>
<dbReference type="GO" id="GO:0005783">
    <property type="term" value="C:endoplasmic reticulum"/>
    <property type="evidence" value="ECO:0007669"/>
    <property type="project" value="UniProtKB-SubCell"/>
</dbReference>
<organism evidence="7 8">
    <name type="scientific">Lachancea nothofagi CBS 11611</name>
    <dbReference type="NCBI Taxonomy" id="1266666"/>
    <lineage>
        <taxon>Eukaryota</taxon>
        <taxon>Fungi</taxon>
        <taxon>Dikarya</taxon>
        <taxon>Ascomycota</taxon>
        <taxon>Saccharomycotina</taxon>
        <taxon>Saccharomycetes</taxon>
        <taxon>Saccharomycetales</taxon>
        <taxon>Saccharomycetaceae</taxon>
        <taxon>Lachancea</taxon>
    </lineage>
</organism>
<keyword evidence="2 5" id="KW-0732">Signal</keyword>
<name>A0A1G4K899_9SACH</name>
<feature type="domain" description="J" evidence="6">
    <location>
        <begin position="504"/>
        <end position="574"/>
    </location>
</feature>
<dbReference type="PANTHER" id="PTHR44140">
    <property type="entry name" value="LD25575P"/>
    <property type="match status" value="1"/>
</dbReference>
<dbReference type="Gene3D" id="1.10.287.110">
    <property type="entry name" value="DnaJ domain"/>
    <property type="match status" value="1"/>
</dbReference>
<dbReference type="EMBL" id="LT598452">
    <property type="protein sequence ID" value="SCV00254.1"/>
    <property type="molecule type" value="Genomic_DNA"/>
</dbReference>
<feature type="compositionally biased region" description="Gly residues" evidence="4">
    <location>
        <begin position="589"/>
        <end position="599"/>
    </location>
</feature>
<evidence type="ECO:0000313" key="7">
    <source>
        <dbReference type="EMBL" id="SCV00254.1"/>
    </source>
</evidence>
<sequence>MLVCVWWLWTSLTAVWAECDFARLSGLSQELRYDQSALPQYAQLSAQLALCDTQEANHLRHQLLYKSGLIQVSSGNELAALELFEAIQESPETSAFVSLAQKRLQEIYQEFGYWERTEDPSLGARYETLKGKLLSYLSRNELVPTDLLNGLVGLAPSSLDIRILINDALYYDLSRTLSINAAQSIIENYKIVLSKHKRIVSVTDKLHIHHAISVLQMFVMSTTPTNLMSCLALDMDYKPCRELSKLSSKLRRINPEFTSVMHPDQFLELSEFDWAKVLEFYIKSAKPIVFDGTKSGKNNLEVLRDVQRNLLTELLTQRTLSSIDKKWQLDSSASSAFTIFQDLILCEAYDQTSQTKIADTYYRAALKDKLPQESLSLLNGFTENLQNPENVKDILHNLWQDSPSLALHAVRKCLVALAAKEKTRYGIDTTQVWSLLENFAKDHEWDRSHNEAINKVKRIISNASAKKRRENQERFNQQQRQQQQRQQQQHQNAPPPMNDLSKKNLYKVLGLSQDASYKDIRKSYLLMTRKYHPDKQGQLSEEQKQKNEEKMSQINEAYEILSDEEKRKDYDNQRSGRGTQRQRSPFGNNNGGGFPFGGGNFKMNFGGFA</sequence>
<feature type="compositionally biased region" description="Basic and acidic residues" evidence="4">
    <location>
        <begin position="563"/>
        <end position="574"/>
    </location>
</feature>
<accession>A0A1G4K899</accession>
<dbReference type="PRINTS" id="PR00625">
    <property type="entry name" value="JDOMAIN"/>
</dbReference>
<feature type="compositionally biased region" description="Low complexity" evidence="4">
    <location>
        <begin position="474"/>
        <end position="492"/>
    </location>
</feature>
<protein>
    <submittedName>
        <fullName evidence="7">LANO_0F05974g1_1</fullName>
    </submittedName>
</protein>
<evidence type="ECO:0000256" key="3">
    <source>
        <dbReference type="ARBA" id="ARBA00022824"/>
    </source>
</evidence>
<evidence type="ECO:0000259" key="6">
    <source>
        <dbReference type="PROSITE" id="PS50076"/>
    </source>
</evidence>
<evidence type="ECO:0000313" key="8">
    <source>
        <dbReference type="Proteomes" id="UP000189911"/>
    </source>
</evidence>
<dbReference type="PANTHER" id="PTHR44140:SF2">
    <property type="entry name" value="LD25575P"/>
    <property type="match status" value="1"/>
</dbReference>